<keyword evidence="2" id="KW-1185">Reference proteome</keyword>
<dbReference type="EMBL" id="MCGO01000033">
    <property type="protein sequence ID" value="ORY41081.1"/>
    <property type="molecule type" value="Genomic_DNA"/>
</dbReference>
<sequence>MFQIASRLRQVPEFKGVTDEMFVEVVSGGDAPTAIRGRQRILATLFAKRGAEKVARLIEARKVELRQEIRLNAPDSERKAHERAFNALFVKISEMELEALGFREWAEQRNDEGRVPEPKSNVWFVEAVAFLLGEKAVKPKEKAPPSTLSITDSMKLSRSSLLKAEGKPSESSLALYSNQLNFNPQRYGKYISIFRFSFSSLKHS</sequence>
<comment type="caution">
    <text evidence="1">The sequence shown here is derived from an EMBL/GenBank/DDBJ whole genome shotgun (WGS) entry which is preliminary data.</text>
</comment>
<dbReference type="Proteomes" id="UP000193642">
    <property type="component" value="Unassembled WGS sequence"/>
</dbReference>
<dbReference type="OrthoDB" id="2121802at2759"/>
<reference evidence="1 2" key="1">
    <citation type="submission" date="2016-07" db="EMBL/GenBank/DDBJ databases">
        <title>Pervasive Adenine N6-methylation of Active Genes in Fungi.</title>
        <authorList>
            <consortium name="DOE Joint Genome Institute"/>
            <person name="Mondo S.J."/>
            <person name="Dannebaum R.O."/>
            <person name="Kuo R.C."/>
            <person name="Labutti K."/>
            <person name="Haridas S."/>
            <person name="Kuo A."/>
            <person name="Salamov A."/>
            <person name="Ahrendt S.R."/>
            <person name="Lipzen A."/>
            <person name="Sullivan W."/>
            <person name="Andreopoulos W.B."/>
            <person name="Clum A."/>
            <person name="Lindquist E."/>
            <person name="Daum C."/>
            <person name="Ramamoorthy G.K."/>
            <person name="Gryganskyi A."/>
            <person name="Culley D."/>
            <person name="Magnuson J.K."/>
            <person name="James T.Y."/>
            <person name="O'Malley M.A."/>
            <person name="Stajich J.E."/>
            <person name="Spatafora J.W."/>
            <person name="Visel A."/>
            <person name="Grigoriev I.V."/>
        </authorList>
    </citation>
    <scope>NUCLEOTIDE SEQUENCE [LARGE SCALE GENOMIC DNA]</scope>
    <source>
        <strain evidence="1 2">JEL800</strain>
    </source>
</reference>
<evidence type="ECO:0000313" key="2">
    <source>
        <dbReference type="Proteomes" id="UP000193642"/>
    </source>
</evidence>
<protein>
    <submittedName>
        <fullName evidence="1">Uncharacterized protein</fullName>
    </submittedName>
</protein>
<evidence type="ECO:0000313" key="1">
    <source>
        <dbReference type="EMBL" id="ORY41081.1"/>
    </source>
</evidence>
<accession>A0A1Y2C247</accession>
<gene>
    <name evidence="1" type="ORF">BCR33DRAFT_352900</name>
</gene>
<name>A0A1Y2C247_9FUNG</name>
<dbReference type="STRING" id="329046.A0A1Y2C247"/>
<organism evidence="1 2">
    <name type="scientific">Rhizoclosmatium globosum</name>
    <dbReference type="NCBI Taxonomy" id="329046"/>
    <lineage>
        <taxon>Eukaryota</taxon>
        <taxon>Fungi</taxon>
        <taxon>Fungi incertae sedis</taxon>
        <taxon>Chytridiomycota</taxon>
        <taxon>Chytridiomycota incertae sedis</taxon>
        <taxon>Chytridiomycetes</taxon>
        <taxon>Chytridiales</taxon>
        <taxon>Chytriomycetaceae</taxon>
        <taxon>Rhizoclosmatium</taxon>
    </lineage>
</organism>
<proteinExistence type="predicted"/>
<dbReference type="AlphaFoldDB" id="A0A1Y2C247"/>